<dbReference type="Proteomes" id="UP000023541">
    <property type="component" value="Unassembled WGS sequence"/>
</dbReference>
<dbReference type="STRING" id="1317122.ATO12_23350"/>
<dbReference type="PANTHER" id="PTHR37299:SF1">
    <property type="entry name" value="STAGE 0 SPORULATION PROTEIN A HOMOLOG"/>
    <property type="match status" value="1"/>
</dbReference>
<dbReference type="SMART" id="SM00448">
    <property type="entry name" value="REC"/>
    <property type="match status" value="1"/>
</dbReference>
<keyword evidence="2" id="KW-0175">Coiled coil</keyword>
<feature type="domain" description="Response regulatory" evidence="3">
    <location>
        <begin position="4"/>
        <end position="117"/>
    </location>
</feature>
<evidence type="ECO:0000313" key="5">
    <source>
        <dbReference type="EMBL" id="EZH72391.1"/>
    </source>
</evidence>
<dbReference type="OrthoDB" id="2168082at2"/>
<dbReference type="PROSITE" id="PS50110">
    <property type="entry name" value="RESPONSE_REGULATORY"/>
    <property type="match status" value="1"/>
</dbReference>
<feature type="domain" description="HTH LytTR-type" evidence="4">
    <location>
        <begin position="145"/>
        <end position="222"/>
    </location>
</feature>
<dbReference type="eggNOG" id="COG3279">
    <property type="taxonomic scope" value="Bacteria"/>
</dbReference>
<dbReference type="InterPro" id="IPR001789">
    <property type="entry name" value="Sig_transdc_resp-reg_receiver"/>
</dbReference>
<protein>
    <submittedName>
        <fullName evidence="5">Response regulator</fullName>
    </submittedName>
</protein>
<dbReference type="AlphaFoldDB" id="A0A023BQX0"/>
<dbReference type="PROSITE" id="PS50930">
    <property type="entry name" value="HTH_LYTTR"/>
    <property type="match status" value="1"/>
</dbReference>
<evidence type="ECO:0000256" key="1">
    <source>
        <dbReference type="PROSITE-ProRule" id="PRU00169"/>
    </source>
</evidence>
<feature type="modified residue" description="4-aspartylphosphate" evidence="1">
    <location>
        <position position="56"/>
    </location>
</feature>
<dbReference type="Pfam" id="PF00072">
    <property type="entry name" value="Response_reg"/>
    <property type="match status" value="1"/>
</dbReference>
<dbReference type="InterPro" id="IPR007492">
    <property type="entry name" value="LytTR_DNA-bd_dom"/>
</dbReference>
<dbReference type="GO" id="GO:0003677">
    <property type="term" value="F:DNA binding"/>
    <property type="evidence" value="ECO:0007669"/>
    <property type="project" value="InterPro"/>
</dbReference>
<proteinExistence type="predicted"/>
<dbReference type="EMBL" id="AQRA01000008">
    <property type="protein sequence ID" value="EZH72391.1"/>
    <property type="molecule type" value="Genomic_DNA"/>
</dbReference>
<keyword evidence="6" id="KW-1185">Reference proteome</keyword>
<feature type="coiled-coil region" evidence="2">
    <location>
        <begin position="106"/>
        <end position="139"/>
    </location>
</feature>
<evidence type="ECO:0000256" key="2">
    <source>
        <dbReference type="SAM" id="Coils"/>
    </source>
</evidence>
<accession>A0A023BQX0</accession>
<reference evidence="5 6" key="1">
    <citation type="submission" date="2014-04" db="EMBL/GenBank/DDBJ databases">
        <title>Aquimarina sp. 22II-S11-z7 Genome Sequencing.</title>
        <authorList>
            <person name="Lai Q."/>
        </authorList>
    </citation>
    <scope>NUCLEOTIDE SEQUENCE [LARGE SCALE GENOMIC DNA]</scope>
    <source>
        <strain evidence="5 6">22II-S11-z7</strain>
    </source>
</reference>
<evidence type="ECO:0000313" key="6">
    <source>
        <dbReference type="Proteomes" id="UP000023541"/>
    </source>
</evidence>
<name>A0A023BQX0_9FLAO</name>
<dbReference type="RefSeq" id="WP_034244893.1">
    <property type="nucleotide sequence ID" value="NZ_AQRA01000008.1"/>
</dbReference>
<dbReference type="SMART" id="SM00850">
    <property type="entry name" value="LytTR"/>
    <property type="match status" value="1"/>
</dbReference>
<evidence type="ECO:0000259" key="3">
    <source>
        <dbReference type="PROSITE" id="PS50110"/>
    </source>
</evidence>
<dbReference type="Gene3D" id="3.40.50.2300">
    <property type="match status" value="1"/>
</dbReference>
<sequence>MSLTAIIVDDEKHSREALTKLIEEFCQETTVLTTANSVVEAIDKIKSNKPDVVFLDIELQSGIGFDILTQIDTINFEVIFTTAYEQYAIQAIKFSSLDYLLKPLGIEELKTAVEKAKKKKDQEIYKKKLEILIDNLQQQPKFNKICLSTADSVEFINIEDIIYCKANGAYTSFILKNNISLLVSKHLKEYENLLIEQQFMRTHNSFLINLKEVKKFVKSDGGYIIMNNDDIINISKNKKEKFLIAMSHIQ</sequence>
<keyword evidence="1" id="KW-0597">Phosphoprotein</keyword>
<dbReference type="Pfam" id="PF04397">
    <property type="entry name" value="LytTR"/>
    <property type="match status" value="1"/>
</dbReference>
<dbReference type="PANTHER" id="PTHR37299">
    <property type="entry name" value="TRANSCRIPTIONAL REGULATOR-RELATED"/>
    <property type="match status" value="1"/>
</dbReference>
<gene>
    <name evidence="5" type="ORF">ATO12_23350</name>
</gene>
<comment type="caution">
    <text evidence="5">The sequence shown here is derived from an EMBL/GenBank/DDBJ whole genome shotgun (WGS) entry which is preliminary data.</text>
</comment>
<evidence type="ECO:0000259" key="4">
    <source>
        <dbReference type="PROSITE" id="PS50930"/>
    </source>
</evidence>
<dbReference type="GO" id="GO:0000156">
    <property type="term" value="F:phosphorelay response regulator activity"/>
    <property type="evidence" value="ECO:0007669"/>
    <property type="project" value="InterPro"/>
</dbReference>
<dbReference type="Gene3D" id="2.40.50.1020">
    <property type="entry name" value="LytTr DNA-binding domain"/>
    <property type="match status" value="1"/>
</dbReference>
<organism evidence="5 6">
    <name type="scientific">Aquimarina atlantica</name>
    <dbReference type="NCBI Taxonomy" id="1317122"/>
    <lineage>
        <taxon>Bacteria</taxon>
        <taxon>Pseudomonadati</taxon>
        <taxon>Bacteroidota</taxon>
        <taxon>Flavobacteriia</taxon>
        <taxon>Flavobacteriales</taxon>
        <taxon>Flavobacteriaceae</taxon>
        <taxon>Aquimarina</taxon>
    </lineage>
</organism>
<dbReference type="InterPro" id="IPR046947">
    <property type="entry name" value="LytR-like"/>
</dbReference>
<dbReference type="SUPFAM" id="SSF52172">
    <property type="entry name" value="CheY-like"/>
    <property type="match status" value="1"/>
</dbReference>
<dbReference type="InterPro" id="IPR011006">
    <property type="entry name" value="CheY-like_superfamily"/>
</dbReference>